<dbReference type="OrthoDB" id="3480120at2"/>
<proteinExistence type="predicted"/>
<keyword evidence="3" id="KW-1185">Reference proteome</keyword>
<dbReference type="AlphaFoldDB" id="A0A4V3FSK9"/>
<gene>
    <name evidence="2" type="ORF">CLV71_10996</name>
</gene>
<evidence type="ECO:0000313" key="2">
    <source>
        <dbReference type="EMBL" id="TDV47861.1"/>
    </source>
</evidence>
<keyword evidence="1" id="KW-0472">Membrane</keyword>
<feature type="transmembrane region" description="Helical" evidence="1">
    <location>
        <begin position="35"/>
        <end position="58"/>
    </location>
</feature>
<dbReference type="RefSeq" id="WP_133905156.1">
    <property type="nucleotide sequence ID" value="NZ_SOCP01000009.1"/>
</dbReference>
<sequence>MSEPDGPTTAERRQAAFDELMRIENDRNRAPVSGLAVATLVFGILGGVLALVFGFFAISQIRDGQRRGTGFVVAGFAAFVAWVVYLTVLATSPAGPQPVNGVDLKAGECFQAPGMSGEVSVVRTDCTEPHTGEAFTVFTVPDGTYPGSVELFDESIARCQSEVAGMPADGRVQVMTPSPETWEKRKSHTVVCYFRFSDEVTHPL</sequence>
<keyword evidence="1" id="KW-1133">Transmembrane helix</keyword>
<protein>
    <submittedName>
        <fullName evidence="2">Uncharacterized protein</fullName>
    </submittedName>
</protein>
<comment type="caution">
    <text evidence="2">The sequence shown here is derived from an EMBL/GenBank/DDBJ whole genome shotgun (WGS) entry which is preliminary data.</text>
</comment>
<organism evidence="2 3">
    <name type="scientific">Actinophytocola oryzae</name>
    <dbReference type="NCBI Taxonomy" id="502181"/>
    <lineage>
        <taxon>Bacteria</taxon>
        <taxon>Bacillati</taxon>
        <taxon>Actinomycetota</taxon>
        <taxon>Actinomycetes</taxon>
        <taxon>Pseudonocardiales</taxon>
        <taxon>Pseudonocardiaceae</taxon>
    </lineage>
</organism>
<evidence type="ECO:0000313" key="3">
    <source>
        <dbReference type="Proteomes" id="UP000294927"/>
    </source>
</evidence>
<name>A0A4V3FSK9_9PSEU</name>
<dbReference type="Proteomes" id="UP000294927">
    <property type="component" value="Unassembled WGS sequence"/>
</dbReference>
<keyword evidence="1" id="KW-0812">Transmembrane</keyword>
<accession>A0A4V3FSK9</accession>
<dbReference type="EMBL" id="SOCP01000009">
    <property type="protein sequence ID" value="TDV47861.1"/>
    <property type="molecule type" value="Genomic_DNA"/>
</dbReference>
<evidence type="ECO:0000256" key="1">
    <source>
        <dbReference type="SAM" id="Phobius"/>
    </source>
</evidence>
<feature type="transmembrane region" description="Helical" evidence="1">
    <location>
        <begin position="70"/>
        <end position="90"/>
    </location>
</feature>
<reference evidence="2 3" key="1">
    <citation type="submission" date="2019-03" db="EMBL/GenBank/DDBJ databases">
        <title>Genomic Encyclopedia of Archaeal and Bacterial Type Strains, Phase II (KMG-II): from individual species to whole genera.</title>
        <authorList>
            <person name="Goeker M."/>
        </authorList>
    </citation>
    <scope>NUCLEOTIDE SEQUENCE [LARGE SCALE GENOMIC DNA]</scope>
    <source>
        <strain evidence="2 3">DSM 45499</strain>
    </source>
</reference>